<keyword evidence="1" id="KW-0732">Signal</keyword>
<feature type="signal peptide" evidence="1">
    <location>
        <begin position="1"/>
        <end position="23"/>
    </location>
</feature>
<reference evidence="2" key="1">
    <citation type="submission" date="2020-05" db="UniProtKB">
        <authorList>
            <consortium name="EnsemblMetazoa"/>
        </authorList>
    </citation>
    <scope>IDENTIFICATION</scope>
    <source>
        <strain evidence="2">Aabys</strain>
    </source>
</reference>
<dbReference type="Proteomes" id="UP001652621">
    <property type="component" value="Unplaced"/>
</dbReference>
<keyword evidence="3" id="KW-1185">Reference proteome</keyword>
<gene>
    <name evidence="2" type="primary">101896073</name>
    <name evidence="4" type="synonym">LOC101896073</name>
</gene>
<dbReference type="VEuPathDB" id="VectorBase:MDOA000943"/>
<protein>
    <submittedName>
        <fullName evidence="4">Wnt inhibitory factor 1</fullName>
    </submittedName>
</protein>
<organism evidence="2">
    <name type="scientific">Musca domestica</name>
    <name type="common">House fly</name>
    <dbReference type="NCBI Taxonomy" id="7370"/>
    <lineage>
        <taxon>Eukaryota</taxon>
        <taxon>Metazoa</taxon>
        <taxon>Ecdysozoa</taxon>
        <taxon>Arthropoda</taxon>
        <taxon>Hexapoda</taxon>
        <taxon>Insecta</taxon>
        <taxon>Pterygota</taxon>
        <taxon>Neoptera</taxon>
        <taxon>Endopterygota</taxon>
        <taxon>Diptera</taxon>
        <taxon>Brachycera</taxon>
        <taxon>Muscomorpha</taxon>
        <taxon>Muscoidea</taxon>
        <taxon>Muscidae</taxon>
        <taxon>Musca</taxon>
    </lineage>
</organism>
<dbReference type="OrthoDB" id="10045365at2759"/>
<dbReference type="VEuPathDB" id="VectorBase:MDOMA2_015401"/>
<dbReference type="RefSeq" id="XP_005184341.1">
    <property type="nucleotide sequence ID" value="XM_005184284.2"/>
</dbReference>
<dbReference type="eggNOG" id="KOG1218">
    <property type="taxonomic scope" value="Eukaryota"/>
</dbReference>
<name>A0A1I8M3R5_MUSDO</name>
<evidence type="ECO:0000313" key="4">
    <source>
        <dbReference type="RefSeq" id="XP_005184341.1"/>
    </source>
</evidence>
<sequence length="204" mass="22948">MIIRWIVILTTTTLLLKFSDSIAYELNDPPPPCSAYEMLIVNTKQCVSRCPIRCIDDNCFEDGECPCENSYMTSFENGLICAQQCLPGCIEAGGYCAGPDICVCKHKGSAFDPVTRKCWKHSIFRDKCQGRCLYGHCNHEGICTCAQGFRSTNNIFGQLCEPVCKQKCGPRGYCFLPNMCACRKKHEHYGPNGLCYHDDVDYIF</sequence>
<evidence type="ECO:0000256" key="1">
    <source>
        <dbReference type="SAM" id="SignalP"/>
    </source>
</evidence>
<dbReference type="KEGG" id="mde:101896073"/>
<proteinExistence type="predicted"/>
<evidence type="ECO:0000313" key="3">
    <source>
        <dbReference type="Proteomes" id="UP001652621"/>
    </source>
</evidence>
<dbReference type="InterPro" id="IPR053255">
    <property type="entry name" value="EGF-like_domain"/>
</dbReference>
<dbReference type="AlphaFoldDB" id="A0A1I8M3R5"/>
<dbReference type="PANTHER" id="PTHR24047:SF32">
    <property type="entry name" value="FI01909P-RELATED"/>
    <property type="match status" value="1"/>
</dbReference>
<feature type="chain" id="PRO_5044559815" evidence="1">
    <location>
        <begin position="24"/>
        <end position="204"/>
    </location>
</feature>
<reference evidence="4" key="2">
    <citation type="submission" date="2025-04" db="UniProtKB">
        <authorList>
            <consortium name="RefSeq"/>
        </authorList>
    </citation>
    <scope>IDENTIFICATION</scope>
    <source>
        <strain evidence="4">Aabys</strain>
    </source>
</reference>
<dbReference type="GeneID" id="101896073"/>
<accession>A0A1I8M3R5</accession>
<dbReference type="EnsemblMetazoa" id="MDOA000943-RA">
    <property type="protein sequence ID" value="MDOA000943-PA"/>
    <property type="gene ID" value="MDOA000943"/>
</dbReference>
<dbReference type="Gene3D" id="2.10.25.10">
    <property type="entry name" value="Laminin"/>
    <property type="match status" value="2"/>
</dbReference>
<dbReference type="PANTHER" id="PTHR24047">
    <property type="entry name" value="FI01909P-RELATED"/>
    <property type="match status" value="1"/>
</dbReference>
<evidence type="ECO:0000313" key="2">
    <source>
        <dbReference type="EnsemblMetazoa" id="MDOA000943-PA"/>
    </source>
</evidence>